<dbReference type="PANTHER" id="PTHR11092:SF0">
    <property type="entry name" value="EPIMERASE FAMILY PROTEIN SDR39U1"/>
    <property type="match status" value="1"/>
</dbReference>
<feature type="domain" description="DUF1731" evidence="3">
    <location>
        <begin position="268"/>
        <end position="313"/>
    </location>
</feature>
<evidence type="ECO:0000313" key="4">
    <source>
        <dbReference type="EMBL" id="WEF32651.1"/>
    </source>
</evidence>
<keyword evidence="5" id="KW-1185">Reference proteome</keyword>
<evidence type="ECO:0000313" key="5">
    <source>
        <dbReference type="Proteomes" id="UP001216510"/>
    </source>
</evidence>
<dbReference type="RefSeq" id="WP_277415369.1">
    <property type="nucleotide sequence ID" value="NZ_CP119083.1"/>
</dbReference>
<evidence type="ECO:0000259" key="2">
    <source>
        <dbReference type="Pfam" id="PF01370"/>
    </source>
</evidence>
<dbReference type="Pfam" id="PF01370">
    <property type="entry name" value="Epimerase"/>
    <property type="match status" value="1"/>
</dbReference>
<feature type="domain" description="NAD-dependent epimerase/dehydratase" evidence="2">
    <location>
        <begin position="16"/>
        <end position="241"/>
    </location>
</feature>
<accession>A0ABY8BAB4</accession>
<dbReference type="NCBIfam" id="TIGR01777">
    <property type="entry name" value="yfcH"/>
    <property type="match status" value="1"/>
</dbReference>
<proteinExistence type="inferred from homology"/>
<dbReference type="InterPro" id="IPR001509">
    <property type="entry name" value="Epimerase_deHydtase"/>
</dbReference>
<comment type="similarity">
    <text evidence="1">Belongs to the NAD(P)-dependent epimerase/dehydratase family. SDR39U1 subfamily.</text>
</comment>
<dbReference type="Gene3D" id="3.40.50.720">
    <property type="entry name" value="NAD(P)-binding Rossmann-like Domain"/>
    <property type="match status" value="1"/>
</dbReference>
<sequence>MNADSAPRFGAPGQVVLVTGATGFVGRLLVAALLADGQHVVALTRDTARAQRLLGGAVRCVGSMAALPAGERVDVVVNLAGARILGPRWTPARQAVLRASRIGLTEQVVGWIATAERKPRLLLSASAIGYYGVQAQDDESVLTEAGPPQAVFMSQLCQAWEAAAGRVTQYGVQVACTRFGLVLGHGGALPAMLLPVRVGVGGTMGRGRQSLSWVHVDDLLQVLAWLVRRSTSASVQGAWNVTAPECTTQQAFVRTAARLLHRPALLPTPAWPVRLLLGEQADLLLEGQRVVPQRLQREGFTFRYPTLAAALGALL</sequence>
<dbReference type="Proteomes" id="UP001216510">
    <property type="component" value="Chromosome"/>
</dbReference>
<dbReference type="InterPro" id="IPR010099">
    <property type="entry name" value="SDR39U1"/>
</dbReference>
<gene>
    <name evidence="4" type="ORF">PX653_25110</name>
</gene>
<dbReference type="SUPFAM" id="SSF51735">
    <property type="entry name" value="NAD(P)-binding Rossmann-fold domains"/>
    <property type="match status" value="1"/>
</dbReference>
<dbReference type="PANTHER" id="PTHR11092">
    <property type="entry name" value="SUGAR NUCLEOTIDE EPIMERASE RELATED"/>
    <property type="match status" value="1"/>
</dbReference>
<organism evidence="4 5">
    <name type="scientific">Pseudoduganella chitinolytica</name>
    <dbReference type="NCBI Taxonomy" id="34070"/>
    <lineage>
        <taxon>Bacteria</taxon>
        <taxon>Pseudomonadati</taxon>
        <taxon>Pseudomonadota</taxon>
        <taxon>Betaproteobacteria</taxon>
        <taxon>Burkholderiales</taxon>
        <taxon>Oxalobacteraceae</taxon>
        <taxon>Telluria group</taxon>
        <taxon>Pseudoduganella</taxon>
    </lineage>
</organism>
<dbReference type="InterPro" id="IPR013549">
    <property type="entry name" value="DUF1731"/>
</dbReference>
<protein>
    <submittedName>
        <fullName evidence="4">TIGR01777 family oxidoreductase</fullName>
    </submittedName>
</protein>
<dbReference type="InterPro" id="IPR036291">
    <property type="entry name" value="NAD(P)-bd_dom_sf"/>
</dbReference>
<dbReference type="EMBL" id="CP119083">
    <property type="protein sequence ID" value="WEF32651.1"/>
    <property type="molecule type" value="Genomic_DNA"/>
</dbReference>
<dbReference type="Pfam" id="PF08338">
    <property type="entry name" value="DUF1731"/>
    <property type="match status" value="1"/>
</dbReference>
<evidence type="ECO:0000259" key="3">
    <source>
        <dbReference type="Pfam" id="PF08338"/>
    </source>
</evidence>
<name>A0ABY8BAB4_9BURK</name>
<reference evidence="4 5" key="1">
    <citation type="submission" date="2023-02" db="EMBL/GenBank/DDBJ databases">
        <title>Gemone sequence of Telluria chitinolytica ACM 3522T.</title>
        <authorList>
            <person name="Frediansyah A."/>
            <person name="Miess H."/>
            <person name="Gross H."/>
        </authorList>
    </citation>
    <scope>NUCLEOTIDE SEQUENCE [LARGE SCALE GENOMIC DNA]</scope>
    <source>
        <strain evidence="4 5">ACM 3522</strain>
    </source>
</reference>
<evidence type="ECO:0000256" key="1">
    <source>
        <dbReference type="ARBA" id="ARBA00009353"/>
    </source>
</evidence>